<evidence type="ECO:0000256" key="1">
    <source>
        <dbReference type="ARBA" id="ARBA00022670"/>
    </source>
</evidence>
<comment type="cofactor">
    <cofactor evidence="6">
        <name>Zn(2+)</name>
        <dbReference type="ChEBI" id="CHEBI:29105"/>
    </cofactor>
    <text evidence="6">Binds 1 zinc ion.</text>
</comment>
<comment type="similarity">
    <text evidence="6">Belongs to the peptidase M3B family.</text>
</comment>
<dbReference type="NCBIfam" id="TIGR00181">
    <property type="entry name" value="pepF"/>
    <property type="match status" value="1"/>
</dbReference>
<evidence type="ECO:0000259" key="7">
    <source>
        <dbReference type="Pfam" id="PF01432"/>
    </source>
</evidence>
<evidence type="ECO:0000256" key="3">
    <source>
        <dbReference type="ARBA" id="ARBA00022801"/>
    </source>
</evidence>
<dbReference type="CDD" id="cd09608">
    <property type="entry name" value="M3B_PepF"/>
    <property type="match status" value="1"/>
</dbReference>
<dbReference type="InterPro" id="IPR045090">
    <property type="entry name" value="Pept_M3A_M3B"/>
</dbReference>
<dbReference type="Gene3D" id="1.20.140.70">
    <property type="entry name" value="Oligopeptidase f, N-terminal domain"/>
    <property type="match status" value="1"/>
</dbReference>
<evidence type="ECO:0000256" key="6">
    <source>
        <dbReference type="RuleBase" id="RU368091"/>
    </source>
</evidence>
<dbReference type="EC" id="3.4.24.-" evidence="6"/>
<keyword evidence="10" id="KW-1185">Reference proteome</keyword>
<gene>
    <name evidence="9" type="primary">pepF</name>
    <name evidence="9" type="ORF">H8Z76_02330</name>
</gene>
<dbReference type="RefSeq" id="WP_186981538.1">
    <property type="nucleotide sequence ID" value="NZ_JACOQH010000001.1"/>
</dbReference>
<evidence type="ECO:0000256" key="5">
    <source>
        <dbReference type="ARBA" id="ARBA00023049"/>
    </source>
</evidence>
<keyword evidence="1 6" id="KW-0645">Protease</keyword>
<evidence type="ECO:0000313" key="10">
    <source>
        <dbReference type="Proteomes" id="UP000621540"/>
    </source>
</evidence>
<evidence type="ECO:0000256" key="2">
    <source>
        <dbReference type="ARBA" id="ARBA00022723"/>
    </source>
</evidence>
<accession>A0ABR7I7I2</accession>
<protein>
    <recommendedName>
        <fullName evidence="6">Oligopeptidase F</fullName>
        <ecNumber evidence="6">3.4.24.-</ecNumber>
    </recommendedName>
</protein>
<evidence type="ECO:0000259" key="8">
    <source>
        <dbReference type="Pfam" id="PF08439"/>
    </source>
</evidence>
<comment type="caution">
    <text evidence="9">The sequence shown here is derived from an EMBL/GenBank/DDBJ whole genome shotgun (WGS) entry which is preliminary data.</text>
</comment>
<keyword evidence="2 6" id="KW-0479">Metal-binding</keyword>
<dbReference type="PANTHER" id="PTHR11804">
    <property type="entry name" value="PROTEASE M3 THIMET OLIGOPEPTIDASE-RELATED"/>
    <property type="match status" value="1"/>
</dbReference>
<dbReference type="PANTHER" id="PTHR11804:SF84">
    <property type="entry name" value="SACCHAROLYSIN"/>
    <property type="match status" value="1"/>
</dbReference>
<dbReference type="EMBL" id="JACOQH010000001">
    <property type="protein sequence ID" value="MBC5752872.1"/>
    <property type="molecule type" value="Genomic_DNA"/>
</dbReference>
<feature type="domain" description="Peptidase M3A/M3B catalytic" evidence="7">
    <location>
        <begin position="207"/>
        <end position="587"/>
    </location>
</feature>
<dbReference type="InterPro" id="IPR013647">
    <property type="entry name" value="OligopepF_N_dom"/>
</dbReference>
<organism evidence="9 10">
    <name type="scientific">Roseburia yibonii</name>
    <dbReference type="NCBI Taxonomy" id="2763063"/>
    <lineage>
        <taxon>Bacteria</taxon>
        <taxon>Bacillati</taxon>
        <taxon>Bacillota</taxon>
        <taxon>Clostridia</taxon>
        <taxon>Lachnospirales</taxon>
        <taxon>Lachnospiraceae</taxon>
        <taxon>Roseburia</taxon>
    </lineage>
</organism>
<reference evidence="9 10" key="1">
    <citation type="submission" date="2020-08" db="EMBL/GenBank/DDBJ databases">
        <title>Genome public.</title>
        <authorList>
            <person name="Liu C."/>
            <person name="Sun Q."/>
        </authorList>
    </citation>
    <scope>NUCLEOTIDE SEQUENCE [LARGE SCALE GENOMIC DNA]</scope>
    <source>
        <strain evidence="9 10">BX0805</strain>
    </source>
</reference>
<dbReference type="Gene3D" id="1.10.287.830">
    <property type="entry name" value="putative peptidase helix hairpin domain like"/>
    <property type="match status" value="1"/>
</dbReference>
<dbReference type="SUPFAM" id="SSF55486">
    <property type="entry name" value="Metalloproteases ('zincins'), catalytic domain"/>
    <property type="match status" value="1"/>
</dbReference>
<name>A0ABR7I7I2_9FIRM</name>
<proteinExistence type="inferred from homology"/>
<keyword evidence="4 6" id="KW-0862">Zinc</keyword>
<evidence type="ECO:0000256" key="4">
    <source>
        <dbReference type="ARBA" id="ARBA00022833"/>
    </source>
</evidence>
<dbReference type="InterPro" id="IPR004438">
    <property type="entry name" value="Peptidase_M3B"/>
</dbReference>
<feature type="domain" description="Oligopeptidase F N-terminal" evidence="8">
    <location>
        <begin position="117"/>
        <end position="186"/>
    </location>
</feature>
<dbReference type="InterPro" id="IPR042088">
    <property type="entry name" value="OligoPept_F_C"/>
</dbReference>
<dbReference type="Gene3D" id="1.10.1370.20">
    <property type="entry name" value="Oligoendopeptidase f, C-terminal domain"/>
    <property type="match status" value="1"/>
</dbReference>
<dbReference type="Pfam" id="PF08439">
    <property type="entry name" value="Peptidase_M3_N"/>
    <property type="match status" value="1"/>
</dbReference>
<keyword evidence="3 6" id="KW-0378">Hydrolase</keyword>
<dbReference type="InterPro" id="IPR001567">
    <property type="entry name" value="Pept_M3A_M3B_dom"/>
</dbReference>
<comment type="function">
    <text evidence="6">Has oligopeptidase activity and degrades a variety of small bioactive peptides.</text>
</comment>
<dbReference type="Pfam" id="PF01432">
    <property type="entry name" value="Peptidase_M3"/>
    <property type="match status" value="1"/>
</dbReference>
<sequence>MAEIEKLPARSEIAEADKWALEDLFLTDADWEAAVKQLEEQLAQLKGYAGKVSASADALYAYLTLADETENLFEKVLVYSNEKMHEDMGNSTYQGYAAQAQVAATRLSAAEAFFEPELLAMEESRMQGFLKEDPKLEKYRLLIDRIWRRKEHTLSAAGEEILAKTYEMATAPDDIFSMFNDADAKFGTIRDENGKEVELTHGRFGGFMESSDRRVRKEAFEALYQTYDQFKNTLAATYSANVKKAKFYADVRKYPSALAAALAPGNIPTEVYDNLIETVHRFLPAMYRYVALRKRALGVEELHMYDVYVPLVADQTKKIPFAEAKEIVKRGLAPMGEEYVSHLEEGFDHRWIDVYENRGKRSGAYSWGAYGTHPYVLLNYQGKLDDVFTLAHEMGHALHSWYSNANQPYVYSGYLIFVAEVASTCNESLLMQYLLKESKDKKEKAYLLNHFIDQFKGTLFRQTMFAEFEKITHEMYAKGESLTAERLCAVYMDLNRKYFGEEMVSDPQIALEWARIPHFYTEFYVYQYATGFSCAIALSKRILEMGEAGVADYMKFLKGGCSKDPIELLKMAGVDISTPKPVEDALQLFEELVSELEELL</sequence>
<keyword evidence="5 6" id="KW-0482">Metalloprotease</keyword>
<evidence type="ECO:0000313" key="9">
    <source>
        <dbReference type="EMBL" id="MBC5752872.1"/>
    </source>
</evidence>
<dbReference type="Proteomes" id="UP000621540">
    <property type="component" value="Unassembled WGS sequence"/>
</dbReference>